<feature type="compositionally biased region" description="Basic residues" evidence="1">
    <location>
        <begin position="18"/>
        <end position="32"/>
    </location>
</feature>
<organism evidence="2 3">
    <name type="scientific">Clavibacter michiganensis subsp. michiganensis</name>
    <dbReference type="NCBI Taxonomy" id="33013"/>
    <lineage>
        <taxon>Bacteria</taxon>
        <taxon>Bacillati</taxon>
        <taxon>Actinomycetota</taxon>
        <taxon>Actinomycetes</taxon>
        <taxon>Micrococcales</taxon>
        <taxon>Microbacteriaceae</taxon>
        <taxon>Clavibacter</taxon>
    </lineage>
</organism>
<dbReference type="Proteomes" id="UP000195062">
    <property type="component" value="Unassembled WGS sequence"/>
</dbReference>
<evidence type="ECO:0000256" key="1">
    <source>
        <dbReference type="SAM" id="MobiDB-lite"/>
    </source>
</evidence>
<dbReference type="EMBL" id="MDHH01000002">
    <property type="protein sequence ID" value="OUE02873.1"/>
    <property type="molecule type" value="Genomic_DNA"/>
</dbReference>
<gene>
    <name evidence="2" type="ORF">CMMCAS07_12715</name>
</gene>
<keyword evidence="3" id="KW-1185">Reference proteome</keyword>
<evidence type="ECO:0000313" key="3">
    <source>
        <dbReference type="Proteomes" id="UP000195062"/>
    </source>
</evidence>
<name>A0A251XIZ0_CLAMM</name>
<dbReference type="AlphaFoldDB" id="A0A251XIZ0"/>
<feature type="compositionally biased region" description="Basic residues" evidence="1">
    <location>
        <begin position="315"/>
        <end position="340"/>
    </location>
</feature>
<protein>
    <submittedName>
        <fullName evidence="2">Uncharacterized protein</fullName>
    </submittedName>
</protein>
<feature type="region of interest" description="Disordered" evidence="1">
    <location>
        <begin position="1"/>
        <end position="90"/>
    </location>
</feature>
<proteinExistence type="predicted"/>
<feature type="region of interest" description="Disordered" evidence="1">
    <location>
        <begin position="135"/>
        <end position="158"/>
    </location>
</feature>
<evidence type="ECO:0000313" key="2">
    <source>
        <dbReference type="EMBL" id="OUE02873.1"/>
    </source>
</evidence>
<reference evidence="2 3" key="1">
    <citation type="submission" date="2016-08" db="EMBL/GenBank/DDBJ databases">
        <title>Genome sequence of Clavibacter michiganensis subsp. michiganensis strain CASJ007.</title>
        <authorList>
            <person name="Thapa S.P."/>
            <person name="Coaker G."/>
        </authorList>
    </citation>
    <scope>NUCLEOTIDE SEQUENCE [LARGE SCALE GENOMIC DNA]</scope>
    <source>
        <strain evidence="2">CASJ007</strain>
    </source>
</reference>
<comment type="caution">
    <text evidence="2">The sequence shown here is derived from an EMBL/GenBank/DDBJ whole genome shotgun (WGS) entry which is preliminary data.</text>
</comment>
<feature type="compositionally biased region" description="Low complexity" evidence="1">
    <location>
        <begin position="71"/>
        <end position="84"/>
    </location>
</feature>
<sequence length="340" mass="36185">MSRVPRHSCRGTLGPRRSPVRRLRQRKRRVAARPHVPSPGPHLHARRSCRSTQQCGFPNPEDHRQLLEVPSGRMRSSTSARSSRQQNPRLSGGALALRMPSAPDQTLHLAKSVPFARAPRPVTYRNAIATCDATGAGSRRRSPAADSHRDAGSATRVGCCASPDRRAVAGGPADGSAMDGMVSGRSASRVRPCDLDSGRLGSATGCPARLRVARSRERAGLSFGATTTTAAEAVPSSRFSAAAWSAFSPDGRRRAAGSHPSAEAKSGSDALGVPTRATRGDVHLIPHVTSDTARHSTRPPSREEAGAASGGRQRITSRRASRSRRRCSSGRCRRGPSRCR</sequence>
<feature type="region of interest" description="Disordered" evidence="1">
    <location>
        <begin position="250"/>
        <end position="340"/>
    </location>
</feature>
<accession>A0A251XIZ0</accession>